<dbReference type="AlphaFoldDB" id="A0A6T6GKR3"/>
<dbReference type="EMBL" id="HBEF01011911">
    <property type="protein sequence ID" value="CAD8335388.1"/>
    <property type="molecule type" value="Transcribed_RNA"/>
</dbReference>
<accession>A0A6T6GKR3</accession>
<gene>
    <name evidence="1" type="ORF">CAUS1442_LOCUS7493</name>
    <name evidence="2" type="ORF">CAUS1442_LOCUS7494</name>
</gene>
<name>A0A6T6GKR3_9STRA</name>
<protein>
    <submittedName>
        <fullName evidence="2">Uncharacterized protein</fullName>
    </submittedName>
</protein>
<evidence type="ECO:0000313" key="1">
    <source>
        <dbReference type="EMBL" id="CAD8335388.1"/>
    </source>
</evidence>
<proteinExistence type="predicted"/>
<sequence>METVAGTYGMIDRTVFGLVRTLPSLVVVVVGCADLVASATAGSSGGGNTNAPTNQALSDSTMDIGHRKLISFVFFERMEIPTFVLSVFHDTRSTLGLSR</sequence>
<evidence type="ECO:0000313" key="2">
    <source>
        <dbReference type="EMBL" id="CAD8335389.1"/>
    </source>
</evidence>
<dbReference type="EMBL" id="HBEF01011912">
    <property type="protein sequence ID" value="CAD8335389.1"/>
    <property type="molecule type" value="Transcribed_RNA"/>
</dbReference>
<organism evidence="2">
    <name type="scientific">Craspedostauros australis</name>
    <dbReference type="NCBI Taxonomy" id="1486917"/>
    <lineage>
        <taxon>Eukaryota</taxon>
        <taxon>Sar</taxon>
        <taxon>Stramenopiles</taxon>
        <taxon>Ochrophyta</taxon>
        <taxon>Bacillariophyta</taxon>
        <taxon>Bacillariophyceae</taxon>
        <taxon>Bacillariophycidae</taxon>
        <taxon>Naviculales</taxon>
        <taxon>Naviculaceae</taxon>
        <taxon>Craspedostauros</taxon>
    </lineage>
</organism>
<reference evidence="2" key="1">
    <citation type="submission" date="2021-01" db="EMBL/GenBank/DDBJ databases">
        <authorList>
            <person name="Corre E."/>
            <person name="Pelletier E."/>
            <person name="Niang G."/>
            <person name="Scheremetjew M."/>
            <person name="Finn R."/>
            <person name="Kale V."/>
            <person name="Holt S."/>
            <person name="Cochrane G."/>
            <person name="Meng A."/>
            <person name="Brown T."/>
            <person name="Cohen L."/>
        </authorList>
    </citation>
    <scope>NUCLEOTIDE SEQUENCE</scope>
    <source>
        <strain evidence="2">CCMP3328</strain>
    </source>
</reference>